<dbReference type="HOGENOM" id="CLU_562731_0_0_1"/>
<evidence type="ECO:0008006" key="4">
    <source>
        <dbReference type="Google" id="ProtNLM"/>
    </source>
</evidence>
<dbReference type="EMBL" id="KN833057">
    <property type="protein sequence ID" value="KIM74682.1"/>
    <property type="molecule type" value="Genomic_DNA"/>
</dbReference>
<dbReference type="InParanoid" id="A0A0C3BBI8"/>
<evidence type="ECO:0000313" key="3">
    <source>
        <dbReference type="Proteomes" id="UP000054166"/>
    </source>
</evidence>
<proteinExistence type="predicted"/>
<dbReference type="AlphaFoldDB" id="A0A0C3BBI8"/>
<dbReference type="OrthoDB" id="2746456at2759"/>
<reference evidence="2 3" key="1">
    <citation type="submission" date="2014-04" db="EMBL/GenBank/DDBJ databases">
        <authorList>
            <consortium name="DOE Joint Genome Institute"/>
            <person name="Kuo A."/>
            <person name="Tarkka M."/>
            <person name="Buscot F."/>
            <person name="Kohler A."/>
            <person name="Nagy L.G."/>
            <person name="Floudas D."/>
            <person name="Copeland A."/>
            <person name="Barry K.W."/>
            <person name="Cichocki N."/>
            <person name="Veneault-Fourrey C."/>
            <person name="LaButti K."/>
            <person name="Lindquist E.A."/>
            <person name="Lipzen A."/>
            <person name="Lundell T."/>
            <person name="Morin E."/>
            <person name="Murat C."/>
            <person name="Sun H."/>
            <person name="Tunlid A."/>
            <person name="Henrissat B."/>
            <person name="Grigoriev I.V."/>
            <person name="Hibbett D.S."/>
            <person name="Martin F."/>
            <person name="Nordberg H.P."/>
            <person name="Cantor M.N."/>
            <person name="Hua S.X."/>
        </authorList>
    </citation>
    <scope>NUCLEOTIDE SEQUENCE [LARGE SCALE GENOMIC DNA]</scope>
    <source>
        <strain evidence="2 3">F 1598</strain>
    </source>
</reference>
<accession>A0A0C3BBI8</accession>
<gene>
    <name evidence="2" type="ORF">PILCRDRAFT_698792</name>
</gene>
<evidence type="ECO:0000313" key="2">
    <source>
        <dbReference type="EMBL" id="KIM74682.1"/>
    </source>
</evidence>
<sequence length="485" mass="53708">MARTKQVARISTGPYPNLSARQFRKATEFERKGVTPPTTNAGFQEQSGSSASSLPVILDESRDLHDTSPSESALTKDHDAAESLLVDYGLVEPQTGVSNFDPPSIVHARGSPHTVASSSVQLTQPMPVFRAEAGAIANSSQGTSPSLKREADATAIPTEPPAKRIREDSYMAQPSFQKHRKHWDVDPLINITIERVGFKLRRSRLTDQSGFFTRLFNINLGAPVVINGVTVKRTAWEGLPLYDISSEKLCARDFETLLDAMENAIVYSLAPPPFSVAASLLRVSTILDFPTFRAFSVKRVQSFFPPNVEHVSLERIDSVEAAEAMLLGRMYDVPGIVKRASYELLRTSGLSHADPDVPCHDQMHQRSAEYINRLVTVRRKLVHFWVDWGLNTFLDSVCTSTVECTAESNGQAIHDKLTLSSGLFKEFVYDPVCGLRALIEADWEAQGFCTSCVEKRRASWVIAREKVWGQLDGWLGLPDSTKKSV</sequence>
<dbReference type="Proteomes" id="UP000054166">
    <property type="component" value="Unassembled WGS sequence"/>
</dbReference>
<evidence type="ECO:0000256" key="1">
    <source>
        <dbReference type="SAM" id="MobiDB-lite"/>
    </source>
</evidence>
<keyword evidence="3" id="KW-1185">Reference proteome</keyword>
<reference evidence="3" key="2">
    <citation type="submission" date="2015-01" db="EMBL/GenBank/DDBJ databases">
        <title>Evolutionary Origins and Diversification of the Mycorrhizal Mutualists.</title>
        <authorList>
            <consortium name="DOE Joint Genome Institute"/>
            <consortium name="Mycorrhizal Genomics Consortium"/>
            <person name="Kohler A."/>
            <person name="Kuo A."/>
            <person name="Nagy L.G."/>
            <person name="Floudas D."/>
            <person name="Copeland A."/>
            <person name="Barry K.W."/>
            <person name="Cichocki N."/>
            <person name="Veneault-Fourrey C."/>
            <person name="LaButti K."/>
            <person name="Lindquist E.A."/>
            <person name="Lipzen A."/>
            <person name="Lundell T."/>
            <person name="Morin E."/>
            <person name="Murat C."/>
            <person name="Riley R."/>
            <person name="Ohm R."/>
            <person name="Sun H."/>
            <person name="Tunlid A."/>
            <person name="Henrissat B."/>
            <person name="Grigoriev I.V."/>
            <person name="Hibbett D.S."/>
            <person name="Martin F."/>
        </authorList>
    </citation>
    <scope>NUCLEOTIDE SEQUENCE [LARGE SCALE GENOMIC DNA]</scope>
    <source>
        <strain evidence="3">F 1598</strain>
    </source>
</reference>
<organism evidence="2 3">
    <name type="scientific">Piloderma croceum (strain F 1598)</name>
    <dbReference type="NCBI Taxonomy" id="765440"/>
    <lineage>
        <taxon>Eukaryota</taxon>
        <taxon>Fungi</taxon>
        <taxon>Dikarya</taxon>
        <taxon>Basidiomycota</taxon>
        <taxon>Agaricomycotina</taxon>
        <taxon>Agaricomycetes</taxon>
        <taxon>Agaricomycetidae</taxon>
        <taxon>Atheliales</taxon>
        <taxon>Atheliaceae</taxon>
        <taxon>Piloderma</taxon>
    </lineage>
</organism>
<protein>
    <recommendedName>
        <fullName evidence="4">BTB domain-containing protein</fullName>
    </recommendedName>
</protein>
<name>A0A0C3BBI8_PILCF</name>
<feature type="region of interest" description="Disordered" evidence="1">
    <location>
        <begin position="1"/>
        <end position="53"/>
    </location>
</feature>
<feature type="compositionally biased region" description="Polar residues" evidence="1">
    <location>
        <begin position="36"/>
        <end position="53"/>
    </location>
</feature>